<dbReference type="Proteomes" id="UP001596504">
    <property type="component" value="Unassembled WGS sequence"/>
</dbReference>
<dbReference type="Gene3D" id="2.30.22.10">
    <property type="entry name" value="Head domain of nucleotide exchange factor GrpE"/>
    <property type="match status" value="1"/>
</dbReference>
<dbReference type="PANTHER" id="PTHR21237:SF23">
    <property type="entry name" value="GRPE PROTEIN HOMOLOG, MITOCHONDRIAL"/>
    <property type="match status" value="1"/>
</dbReference>
<dbReference type="InterPro" id="IPR013805">
    <property type="entry name" value="GrpE_CC"/>
</dbReference>
<dbReference type="Pfam" id="PF01025">
    <property type="entry name" value="GrpE"/>
    <property type="match status" value="1"/>
</dbReference>
<evidence type="ECO:0000256" key="3">
    <source>
        <dbReference type="HAMAP-Rule" id="MF_01151"/>
    </source>
</evidence>
<evidence type="ECO:0000256" key="2">
    <source>
        <dbReference type="ARBA" id="ARBA00023186"/>
    </source>
</evidence>
<dbReference type="InterPro" id="IPR000740">
    <property type="entry name" value="GrpE"/>
</dbReference>
<dbReference type="InterPro" id="IPR009012">
    <property type="entry name" value="GrpE_head"/>
</dbReference>
<dbReference type="HAMAP" id="MF_01151">
    <property type="entry name" value="GrpE"/>
    <property type="match status" value="1"/>
</dbReference>
<name>A0ABW2LTP4_9PSEU</name>
<evidence type="ECO:0000256" key="1">
    <source>
        <dbReference type="ARBA" id="ARBA00009054"/>
    </source>
</evidence>
<dbReference type="RefSeq" id="WP_380672623.1">
    <property type="nucleotide sequence ID" value="NZ_JBHTCJ010000018.1"/>
</dbReference>
<comment type="subunit">
    <text evidence="3">Homodimer.</text>
</comment>
<keyword evidence="8" id="KW-1185">Reference proteome</keyword>
<dbReference type="SUPFAM" id="SSF51064">
    <property type="entry name" value="Head domain of nucleotide exchange factor GrpE"/>
    <property type="match status" value="1"/>
</dbReference>
<feature type="compositionally biased region" description="Basic and acidic residues" evidence="6">
    <location>
        <begin position="65"/>
        <end position="79"/>
    </location>
</feature>
<reference evidence="8" key="1">
    <citation type="journal article" date="2019" name="Int. J. Syst. Evol. Microbiol.">
        <title>The Global Catalogue of Microorganisms (GCM) 10K type strain sequencing project: providing services to taxonomists for standard genome sequencing and annotation.</title>
        <authorList>
            <consortium name="The Broad Institute Genomics Platform"/>
            <consortium name="The Broad Institute Genome Sequencing Center for Infectious Disease"/>
            <person name="Wu L."/>
            <person name="Ma J."/>
        </authorList>
    </citation>
    <scope>NUCLEOTIDE SEQUENCE [LARGE SCALE GENOMIC DNA]</scope>
    <source>
        <strain evidence="8">WLHS5</strain>
    </source>
</reference>
<proteinExistence type="inferred from homology"/>
<feature type="compositionally biased region" description="Basic and acidic residues" evidence="6">
    <location>
        <begin position="13"/>
        <end position="23"/>
    </location>
</feature>
<evidence type="ECO:0000256" key="4">
    <source>
        <dbReference type="RuleBase" id="RU000639"/>
    </source>
</evidence>
<dbReference type="PROSITE" id="PS01071">
    <property type="entry name" value="GRPE"/>
    <property type="match status" value="1"/>
</dbReference>
<accession>A0ABW2LTP4</accession>
<comment type="function">
    <text evidence="3 4">Participates actively in the response to hyperosmotic and heat shock by preventing the aggregation of stress-denatured proteins, in association with DnaK and GrpE. It is the nucleotide exchange factor for DnaK and may function as a thermosensor. Unfolded proteins bind initially to DnaJ; upon interaction with the DnaJ-bound protein, DnaK hydrolyzes its bound ATP, resulting in the formation of a stable complex. GrpE releases ADP from DnaK; ATP binding to DnaK triggers the release of the substrate protein, thus completing the reaction cycle. Several rounds of ATP-dependent interactions between DnaJ, DnaK and GrpE are required for fully efficient folding.</text>
</comment>
<dbReference type="EMBL" id="JBHTCJ010000018">
    <property type="protein sequence ID" value="MFC7344640.1"/>
    <property type="molecule type" value="Genomic_DNA"/>
</dbReference>
<evidence type="ECO:0000313" key="8">
    <source>
        <dbReference type="Proteomes" id="UP001596504"/>
    </source>
</evidence>
<comment type="subcellular location">
    <subcellularLocation>
        <location evidence="3">Cytoplasm</location>
    </subcellularLocation>
</comment>
<keyword evidence="3 4" id="KW-0346">Stress response</keyword>
<dbReference type="CDD" id="cd00446">
    <property type="entry name" value="GrpE"/>
    <property type="match status" value="1"/>
</dbReference>
<dbReference type="Gene3D" id="3.90.20.20">
    <property type="match status" value="1"/>
</dbReference>
<sequence length="227" mass="24610">MSRNEGEQQEEPVVVRDRRRIDPETGQPRTPAPNGDEAQVAESMSGTLDEDSVEQAEQPEQPAAEDERSDLQKQVDDLTADLKRVTAEYANYRKRVERDRESVIASAKASVAGELLTVLDDLERAESHGDLTGAFKAVADKLVGALNSAGLEHFGAEGDEFDPSVHEAVQHSTSPEVSGPTVTAVLRRGYRFGERVLRPAMVAVTDHEPAGEAQSGESESGESTEQE</sequence>
<keyword evidence="2 3" id="KW-0143">Chaperone</keyword>
<dbReference type="SUPFAM" id="SSF58014">
    <property type="entry name" value="Coiled-coil domain of nucleotide exchange factor GrpE"/>
    <property type="match status" value="1"/>
</dbReference>
<dbReference type="PANTHER" id="PTHR21237">
    <property type="entry name" value="GRPE PROTEIN"/>
    <property type="match status" value="1"/>
</dbReference>
<dbReference type="NCBIfam" id="NF010761">
    <property type="entry name" value="PRK14164.1"/>
    <property type="match status" value="1"/>
</dbReference>
<evidence type="ECO:0000256" key="6">
    <source>
        <dbReference type="SAM" id="MobiDB-lite"/>
    </source>
</evidence>
<comment type="caution">
    <text evidence="7">The sequence shown here is derived from an EMBL/GenBank/DDBJ whole genome shotgun (WGS) entry which is preliminary data.</text>
</comment>
<feature type="region of interest" description="Disordered" evidence="6">
    <location>
        <begin position="204"/>
        <end position="227"/>
    </location>
</feature>
<keyword evidence="3" id="KW-0963">Cytoplasm</keyword>
<comment type="similarity">
    <text evidence="1 3 5">Belongs to the GrpE family.</text>
</comment>
<protein>
    <recommendedName>
        <fullName evidence="3 4">Protein GrpE</fullName>
    </recommendedName>
    <alternativeName>
        <fullName evidence="3">HSP-70 cofactor</fullName>
    </alternativeName>
</protein>
<evidence type="ECO:0000256" key="5">
    <source>
        <dbReference type="RuleBase" id="RU004478"/>
    </source>
</evidence>
<feature type="region of interest" description="Disordered" evidence="6">
    <location>
        <begin position="1"/>
        <end position="79"/>
    </location>
</feature>
<gene>
    <name evidence="3 7" type="primary">grpE</name>
    <name evidence="7" type="ORF">ACFQRI_24805</name>
</gene>
<evidence type="ECO:0000313" key="7">
    <source>
        <dbReference type="EMBL" id="MFC7344640.1"/>
    </source>
</evidence>
<dbReference type="PRINTS" id="PR00773">
    <property type="entry name" value="GRPEPROTEIN"/>
</dbReference>
<organism evidence="7 8">
    <name type="scientific">Saccharopolyspora griseoalba</name>
    <dbReference type="NCBI Taxonomy" id="1431848"/>
    <lineage>
        <taxon>Bacteria</taxon>
        <taxon>Bacillati</taxon>
        <taxon>Actinomycetota</taxon>
        <taxon>Actinomycetes</taxon>
        <taxon>Pseudonocardiales</taxon>
        <taxon>Pseudonocardiaceae</taxon>
        <taxon>Saccharopolyspora</taxon>
    </lineage>
</organism>